<dbReference type="PANTHER" id="PTHR43693:SF1">
    <property type="entry name" value="PROTEIN PHOSPHATASE CHEZ"/>
    <property type="match status" value="1"/>
</dbReference>
<evidence type="ECO:0000256" key="2">
    <source>
        <dbReference type="ARBA" id="ARBA00022801"/>
    </source>
</evidence>
<dbReference type="CDD" id="cd17909">
    <property type="entry name" value="CheC_ClassI"/>
    <property type="match status" value="1"/>
</dbReference>
<keyword evidence="2" id="KW-0378">Hydrolase</keyword>
<dbReference type="GO" id="GO:0006935">
    <property type="term" value="P:chemotaxis"/>
    <property type="evidence" value="ECO:0007669"/>
    <property type="project" value="UniProtKB-KW"/>
</dbReference>
<dbReference type="Pfam" id="PF04509">
    <property type="entry name" value="CheC"/>
    <property type="match status" value="2"/>
</dbReference>
<evidence type="ECO:0000313" key="4">
    <source>
        <dbReference type="EMBL" id="MCT8337875.1"/>
    </source>
</evidence>
<feature type="domain" description="CheC-like protein" evidence="3">
    <location>
        <begin position="6"/>
        <end position="41"/>
    </location>
</feature>
<evidence type="ECO:0000256" key="1">
    <source>
        <dbReference type="ARBA" id="ARBA00022500"/>
    </source>
</evidence>
<comment type="caution">
    <text evidence="4">The sequence shown here is derived from an EMBL/GenBank/DDBJ whole genome shotgun (WGS) entry which is preliminary data.</text>
</comment>
<dbReference type="PANTHER" id="PTHR43693">
    <property type="entry name" value="PROTEIN PHOSPHATASE CHEZ"/>
    <property type="match status" value="1"/>
</dbReference>
<proteinExistence type="predicted"/>
<organism evidence="4 5">
    <name type="scientific">Methanoculleus formosensis</name>
    <dbReference type="NCBI Taxonomy" id="2590886"/>
    <lineage>
        <taxon>Archaea</taxon>
        <taxon>Methanobacteriati</taxon>
        <taxon>Methanobacteriota</taxon>
        <taxon>Stenosarchaea group</taxon>
        <taxon>Methanomicrobia</taxon>
        <taxon>Methanomicrobiales</taxon>
        <taxon>Methanomicrobiaceae</taxon>
        <taxon>Methanoculleus</taxon>
    </lineage>
</organism>
<evidence type="ECO:0000259" key="3">
    <source>
        <dbReference type="Pfam" id="PF04509"/>
    </source>
</evidence>
<reference evidence="4" key="1">
    <citation type="submission" date="2019-06" db="EMBL/GenBank/DDBJ databases">
        <title>Methanoculleus strain from Tamsui River, Taipei, Taiwan.</title>
        <authorList>
            <person name="You Y.-T."/>
            <person name="Chen S.-C."/>
            <person name="Lai S.-J."/>
            <person name="Lee Y.-C."/>
            <person name="Lai M.-C."/>
        </authorList>
    </citation>
    <scope>NUCLEOTIDE SEQUENCE</scope>
    <source>
        <strain evidence="4">Afa-1</strain>
    </source>
</reference>
<dbReference type="AlphaFoldDB" id="A0A9E5DFP6"/>
<feature type="domain" description="CheC-like protein" evidence="3">
    <location>
        <begin position="108"/>
        <end position="141"/>
    </location>
</feature>
<gene>
    <name evidence="4" type="ORF">FKB36_10365</name>
</gene>
<dbReference type="RefSeq" id="WP_261597992.1">
    <property type="nucleotide sequence ID" value="NZ_VHLL01000006.1"/>
</dbReference>
<dbReference type="InterPro" id="IPR028976">
    <property type="entry name" value="CheC-like_sf"/>
</dbReference>
<dbReference type="InterPro" id="IPR050992">
    <property type="entry name" value="CheZ_family_phosphatases"/>
</dbReference>
<keyword evidence="5" id="KW-1185">Reference proteome</keyword>
<protein>
    <submittedName>
        <fullName evidence="4">Chemotaxis protein CheC</fullName>
    </submittedName>
</protein>
<dbReference type="EMBL" id="VHLL01000006">
    <property type="protein sequence ID" value="MCT8337875.1"/>
    <property type="molecule type" value="Genomic_DNA"/>
</dbReference>
<dbReference type="Gene3D" id="3.40.1550.10">
    <property type="entry name" value="CheC-like"/>
    <property type="match status" value="1"/>
</dbReference>
<dbReference type="InterPro" id="IPR007597">
    <property type="entry name" value="CheC"/>
</dbReference>
<dbReference type="SUPFAM" id="SSF103039">
    <property type="entry name" value="CheC-like"/>
    <property type="match status" value="1"/>
</dbReference>
<accession>A0A9E5DFP6</accession>
<sequence length="206" mass="22316">MELDPFQKDALAELGNIGAAHAATSLSQMLMSPIEMTVPEVQAIDIADLHKYISNEITAMVVFQIQGEIADGGYVVVSMPRETVIQLTNQMLGTVDADLDREINEMDQSAAIEIGNIMISAFLDATAELLGIVMLPSPPALAIDMAHAAFESVVAQVASDVNDVLIFNTELTSEAPPVYGSIYMLPNTELTQQLFLMLERMMEPLS</sequence>
<keyword evidence="1" id="KW-0145">Chemotaxis</keyword>
<evidence type="ECO:0000313" key="5">
    <source>
        <dbReference type="Proteomes" id="UP001065682"/>
    </source>
</evidence>
<name>A0A9E5DFP6_9EURY</name>
<dbReference type="Proteomes" id="UP001065682">
    <property type="component" value="Unassembled WGS sequence"/>
</dbReference>
<dbReference type="GO" id="GO:0016787">
    <property type="term" value="F:hydrolase activity"/>
    <property type="evidence" value="ECO:0007669"/>
    <property type="project" value="UniProtKB-KW"/>
</dbReference>